<dbReference type="Proteomes" id="UP000608420">
    <property type="component" value="Unassembled WGS sequence"/>
</dbReference>
<organism evidence="2 3">
    <name type="scientific">Paenibacillus aceti</name>
    <dbReference type="NCBI Taxonomy" id="1820010"/>
    <lineage>
        <taxon>Bacteria</taxon>
        <taxon>Bacillati</taxon>
        <taxon>Bacillota</taxon>
        <taxon>Bacilli</taxon>
        <taxon>Bacillales</taxon>
        <taxon>Paenibacillaceae</taxon>
        <taxon>Paenibacillus</taxon>
    </lineage>
</organism>
<reference evidence="3" key="1">
    <citation type="journal article" date="2019" name="Int. J. Syst. Evol. Microbiol.">
        <title>The Global Catalogue of Microorganisms (GCM) 10K type strain sequencing project: providing services to taxonomists for standard genome sequencing and annotation.</title>
        <authorList>
            <consortium name="The Broad Institute Genomics Platform"/>
            <consortium name="The Broad Institute Genome Sequencing Center for Infectious Disease"/>
            <person name="Wu L."/>
            <person name="Ma J."/>
        </authorList>
    </citation>
    <scope>NUCLEOTIDE SEQUENCE [LARGE SCALE GENOMIC DNA]</scope>
    <source>
        <strain evidence="3">CGMCC 1.15420</strain>
    </source>
</reference>
<evidence type="ECO:0000259" key="1">
    <source>
        <dbReference type="PROSITE" id="PS51782"/>
    </source>
</evidence>
<dbReference type="SUPFAM" id="SSF54106">
    <property type="entry name" value="LysM domain"/>
    <property type="match status" value="1"/>
</dbReference>
<evidence type="ECO:0000313" key="3">
    <source>
        <dbReference type="Proteomes" id="UP000608420"/>
    </source>
</evidence>
<keyword evidence="3" id="KW-1185">Reference proteome</keyword>
<dbReference type="PROSITE" id="PS51782">
    <property type="entry name" value="LYSM"/>
    <property type="match status" value="1"/>
</dbReference>
<feature type="domain" description="LysM" evidence="1">
    <location>
        <begin position="72"/>
        <end position="122"/>
    </location>
</feature>
<sequence>MLKYSTYKSIYSEPVKKPVVSAGTRSAHFSINVKRTLLVALLLLLTCTGVVSAFTSSNNSNDSNSTQKKALKTVIVMPGDTLWEIATEHKPQGKDIRRYIYSMKQINDLHMSSIQPGEVLILPE</sequence>
<accession>A0ABQ1VS57</accession>
<dbReference type="Gene3D" id="3.10.350.10">
    <property type="entry name" value="LysM domain"/>
    <property type="match status" value="1"/>
</dbReference>
<dbReference type="RefSeq" id="WP_120462147.1">
    <property type="nucleotide sequence ID" value="NZ_BMIW01000008.1"/>
</dbReference>
<proteinExistence type="predicted"/>
<name>A0ABQ1VS57_9BACL</name>
<gene>
    <name evidence="2" type="ORF">GCM10010913_14620</name>
</gene>
<dbReference type="InterPro" id="IPR036779">
    <property type="entry name" value="LysM_dom_sf"/>
</dbReference>
<dbReference type="InterPro" id="IPR018392">
    <property type="entry name" value="LysM"/>
</dbReference>
<dbReference type="CDD" id="cd00118">
    <property type="entry name" value="LysM"/>
    <property type="match status" value="1"/>
</dbReference>
<dbReference type="Pfam" id="PF01476">
    <property type="entry name" value="LysM"/>
    <property type="match status" value="1"/>
</dbReference>
<protein>
    <recommendedName>
        <fullName evidence="1">LysM domain-containing protein</fullName>
    </recommendedName>
</protein>
<dbReference type="EMBL" id="BMIW01000008">
    <property type="protein sequence ID" value="GGF94184.1"/>
    <property type="molecule type" value="Genomic_DNA"/>
</dbReference>
<evidence type="ECO:0000313" key="2">
    <source>
        <dbReference type="EMBL" id="GGF94184.1"/>
    </source>
</evidence>
<comment type="caution">
    <text evidence="2">The sequence shown here is derived from an EMBL/GenBank/DDBJ whole genome shotgun (WGS) entry which is preliminary data.</text>
</comment>